<evidence type="ECO:0000256" key="2">
    <source>
        <dbReference type="ARBA" id="ARBA00007853"/>
    </source>
</evidence>
<dbReference type="InterPro" id="IPR044835">
    <property type="entry name" value="ARF_plant"/>
</dbReference>
<evidence type="ECO:0000313" key="13">
    <source>
        <dbReference type="EMBL" id="CAG7861603.1"/>
    </source>
</evidence>
<comment type="subcellular location">
    <subcellularLocation>
        <location evidence="1 10">Nucleus</location>
    </subcellularLocation>
</comment>
<dbReference type="SMART" id="SM01019">
    <property type="entry name" value="B3"/>
    <property type="match status" value="1"/>
</dbReference>
<dbReference type="PANTHER" id="PTHR31384">
    <property type="entry name" value="AUXIN RESPONSE FACTOR 4-RELATED"/>
    <property type="match status" value="1"/>
</dbReference>
<sequence length="631" mass="71923">MAGDQIMHAQPEVLAIGETNNYLNDKLWKLCAGPLFDTPKIGEKLVASMDDELCQLKPIFDIPSKICCNVFSINLKVEPSTNEIYAEVSLLPDTSDVEIPIPKNENNIQNINYFTKVLSASDTSTNGGFVLYKRHAIECLPLLDMSQLTPSQEIIAKDIHGHEWSFKHTSRGTPKRHLFTSGWNEFAKGKKLVAGDSFVFLRGENGESRVGISKAAHQQRNIPTSLISKESMHHSVVATALNAIENKCMFVVFYKPRSSQFIVNFDKFVDRVNNKFSIGSKFSMKFEGKDLNEIRYNGTVVGVRDFSTHWKDSEWRSLEVQWDEAATIPRPDKVSPWEIELLTHSSNIFKSDALKHKRQLEVHEFGSKMWAPTIYNEQMVQAMKEPSTTTATTSCRLFGVDLMVPAITKDPVEPIVSNKKCKISKIFEDEKVDHVQAKSRTKVHMEGVIERTVDLTIFDGYNQLIDELERLFDIKGELHMHNKWKMFFIYNDGDMMILGDDPWPKFCNMAKEIFICSKEDVKIGIANNRFSEVIFRFSFLLFNGINKYTIPSMPLDCLLCASHQENRQHIFLVAHIPLRFDLSSHPNSISAVIQAGKVHQKFPDCASGSEEQIEQECSLCNEHHRAYKLFP</sequence>
<dbReference type="PANTHER" id="PTHR31384:SF164">
    <property type="entry name" value="AUXIN RESPONSE FACTOR 12-RELATED"/>
    <property type="match status" value="1"/>
</dbReference>
<keyword evidence="5 10" id="KW-0238">DNA-binding</keyword>
<evidence type="ECO:0000259" key="12">
    <source>
        <dbReference type="PROSITE" id="PS51745"/>
    </source>
</evidence>
<dbReference type="InterPro" id="IPR003340">
    <property type="entry name" value="B3_DNA-bd"/>
</dbReference>
<organism evidence="13 14">
    <name type="scientific">Brassica campestris</name>
    <name type="common">Field mustard</name>
    <dbReference type="NCBI Taxonomy" id="3711"/>
    <lineage>
        <taxon>Eukaryota</taxon>
        <taxon>Viridiplantae</taxon>
        <taxon>Streptophyta</taxon>
        <taxon>Embryophyta</taxon>
        <taxon>Tracheophyta</taxon>
        <taxon>Spermatophyta</taxon>
        <taxon>Magnoliopsida</taxon>
        <taxon>eudicotyledons</taxon>
        <taxon>Gunneridae</taxon>
        <taxon>Pentapetalae</taxon>
        <taxon>rosids</taxon>
        <taxon>malvids</taxon>
        <taxon>Brassicales</taxon>
        <taxon>Brassicaceae</taxon>
        <taxon>Brassiceae</taxon>
        <taxon>Brassica</taxon>
    </lineage>
</organism>
<dbReference type="FunFam" id="2.40.330.10:FF:000001">
    <property type="entry name" value="Auxin response factor"/>
    <property type="match status" value="1"/>
</dbReference>
<evidence type="ECO:0000256" key="9">
    <source>
        <dbReference type="ARBA" id="ARBA00037697"/>
    </source>
</evidence>
<dbReference type="Proteomes" id="UP000694005">
    <property type="component" value="Chromosome A09"/>
</dbReference>
<comment type="subunit">
    <text evidence="3 10">Homodimers and heterodimers.</text>
</comment>
<dbReference type="Gene3D" id="2.40.330.10">
    <property type="entry name" value="DNA-binding pseudobarrel domain"/>
    <property type="match status" value="1"/>
</dbReference>
<dbReference type="InterPro" id="IPR010525">
    <property type="entry name" value="ARF_dom"/>
</dbReference>
<dbReference type="GO" id="GO:0009734">
    <property type="term" value="P:auxin-activated signaling pathway"/>
    <property type="evidence" value="ECO:0007669"/>
    <property type="project" value="UniProtKB-KW"/>
</dbReference>
<keyword evidence="8 10" id="KW-0927">Auxin signaling pathway</keyword>
<dbReference type="SUPFAM" id="SSF54277">
    <property type="entry name" value="CAD &amp; PB1 domains"/>
    <property type="match status" value="1"/>
</dbReference>
<dbReference type="AlphaFoldDB" id="A0A8D9CRU6"/>
<evidence type="ECO:0000256" key="10">
    <source>
        <dbReference type="RuleBase" id="RU004561"/>
    </source>
</evidence>
<keyword evidence="7 10" id="KW-0539">Nucleus</keyword>
<dbReference type="Pfam" id="PF06507">
    <property type="entry name" value="ARF_AD"/>
    <property type="match status" value="1"/>
</dbReference>
<name>A0A8D9CRU6_BRACM</name>
<evidence type="ECO:0000256" key="3">
    <source>
        <dbReference type="ARBA" id="ARBA00011726"/>
    </source>
</evidence>
<evidence type="ECO:0000256" key="4">
    <source>
        <dbReference type="ARBA" id="ARBA00023015"/>
    </source>
</evidence>
<dbReference type="Pfam" id="PF02362">
    <property type="entry name" value="B3"/>
    <property type="match status" value="1"/>
</dbReference>
<dbReference type="GO" id="GO:0005634">
    <property type="term" value="C:nucleus"/>
    <property type="evidence" value="ECO:0007669"/>
    <property type="project" value="UniProtKB-SubCell"/>
</dbReference>
<keyword evidence="4 10" id="KW-0805">Transcription regulation</keyword>
<evidence type="ECO:0000256" key="1">
    <source>
        <dbReference type="ARBA" id="ARBA00004123"/>
    </source>
</evidence>
<dbReference type="SUPFAM" id="SSF101936">
    <property type="entry name" value="DNA-binding pseudobarrel domain"/>
    <property type="match status" value="1"/>
</dbReference>
<evidence type="ECO:0000256" key="7">
    <source>
        <dbReference type="ARBA" id="ARBA00023242"/>
    </source>
</evidence>
<dbReference type="Gene3D" id="2.30.30.1040">
    <property type="match status" value="1"/>
</dbReference>
<feature type="domain" description="PB1" evidence="12">
    <location>
        <begin position="438"/>
        <end position="518"/>
    </location>
</feature>
<gene>
    <name evidence="13" type="ORF">BRAPAZ1V2_A09P20700.2</name>
</gene>
<reference evidence="13 14" key="1">
    <citation type="submission" date="2021-07" db="EMBL/GenBank/DDBJ databases">
        <authorList>
            <consortium name="Genoscope - CEA"/>
            <person name="William W."/>
        </authorList>
    </citation>
    <scope>NUCLEOTIDE SEQUENCE [LARGE SCALE GENOMIC DNA]</scope>
</reference>
<evidence type="ECO:0000256" key="5">
    <source>
        <dbReference type="ARBA" id="ARBA00023125"/>
    </source>
</evidence>
<dbReference type="Gramene" id="A09p20700.2_BraZ1">
    <property type="protein sequence ID" value="A09p20700.2_BraZ1.CDS"/>
    <property type="gene ID" value="A09g20700.2_BraZ1"/>
</dbReference>
<comment type="similarity">
    <text evidence="2 10">Belongs to the ARF family.</text>
</comment>
<evidence type="ECO:0000259" key="11">
    <source>
        <dbReference type="PROSITE" id="PS50863"/>
    </source>
</evidence>
<feature type="non-terminal residue" evidence="13">
    <location>
        <position position="1"/>
    </location>
</feature>
<dbReference type="InterPro" id="IPR015300">
    <property type="entry name" value="DNA-bd_pseudobarrel_sf"/>
</dbReference>
<dbReference type="PROSITE" id="PS51745">
    <property type="entry name" value="PB1"/>
    <property type="match status" value="1"/>
</dbReference>
<dbReference type="InterPro" id="IPR053793">
    <property type="entry name" value="PB1-like"/>
</dbReference>
<feature type="domain" description="TF-B3" evidence="11">
    <location>
        <begin position="114"/>
        <end position="216"/>
    </location>
</feature>
<dbReference type="Gene3D" id="3.10.20.90">
    <property type="entry name" value="Phosphatidylinositol 3-kinase Catalytic Subunit, Chain A, domain 1"/>
    <property type="match status" value="1"/>
</dbReference>
<dbReference type="FunFam" id="2.30.30.1040:FF:000001">
    <property type="entry name" value="Auxin response factor"/>
    <property type="match status" value="1"/>
</dbReference>
<dbReference type="GO" id="GO:0003677">
    <property type="term" value="F:DNA binding"/>
    <property type="evidence" value="ECO:0007669"/>
    <property type="project" value="UniProtKB-KW"/>
</dbReference>
<comment type="function">
    <text evidence="9">Auxin response factors (ARFs) are transcriptional factors that bind specifically to the DNA sequence 5'-TGTCTC-3' found in the auxin-responsive promoter elements (AuxREs). Could act as transcriptional activator or repressor. Formation of heterodimers with Aux/IAA proteins may alter their ability to modulate early auxin response genes expression.</text>
</comment>
<dbReference type="CDD" id="cd10017">
    <property type="entry name" value="B3_DNA"/>
    <property type="match status" value="1"/>
</dbReference>
<keyword evidence="6 10" id="KW-0804">Transcription</keyword>
<evidence type="ECO:0000313" key="14">
    <source>
        <dbReference type="Proteomes" id="UP000694005"/>
    </source>
</evidence>
<evidence type="ECO:0000256" key="8">
    <source>
        <dbReference type="ARBA" id="ARBA00023294"/>
    </source>
</evidence>
<accession>A0A8D9CRU6</accession>
<protein>
    <recommendedName>
        <fullName evidence="10">Auxin response factor</fullName>
    </recommendedName>
</protein>
<dbReference type="EMBL" id="LS974625">
    <property type="protein sequence ID" value="CAG7861603.1"/>
    <property type="molecule type" value="Genomic_DNA"/>
</dbReference>
<evidence type="ECO:0000256" key="6">
    <source>
        <dbReference type="ARBA" id="ARBA00023163"/>
    </source>
</evidence>
<proteinExistence type="inferred from homology"/>
<dbReference type="PROSITE" id="PS50863">
    <property type="entry name" value="B3"/>
    <property type="match status" value="1"/>
</dbReference>
<dbReference type="GO" id="GO:0006355">
    <property type="term" value="P:regulation of DNA-templated transcription"/>
    <property type="evidence" value="ECO:0007669"/>
    <property type="project" value="InterPro"/>
</dbReference>